<reference evidence="3" key="1">
    <citation type="journal article" date="2013" name="Nat. Genet.">
        <title>The Capsella rubella genome and the genomic consequences of rapid mating system evolution.</title>
        <authorList>
            <person name="Slotte T."/>
            <person name="Hazzouri K.M."/>
            <person name="Agren J.A."/>
            <person name="Koenig D."/>
            <person name="Maumus F."/>
            <person name="Guo Y.L."/>
            <person name="Steige K."/>
            <person name="Platts A.E."/>
            <person name="Escobar J.S."/>
            <person name="Newman L.K."/>
            <person name="Wang W."/>
            <person name="Mandakova T."/>
            <person name="Vello E."/>
            <person name="Smith L.M."/>
            <person name="Henz S.R."/>
            <person name="Steffen J."/>
            <person name="Takuno S."/>
            <person name="Brandvain Y."/>
            <person name="Coop G."/>
            <person name="Andolfatto P."/>
            <person name="Hu T.T."/>
            <person name="Blanchette M."/>
            <person name="Clark R.M."/>
            <person name="Quesneville H."/>
            <person name="Nordborg M."/>
            <person name="Gaut B.S."/>
            <person name="Lysak M.A."/>
            <person name="Jenkins J."/>
            <person name="Grimwood J."/>
            <person name="Chapman J."/>
            <person name="Prochnik S."/>
            <person name="Shu S."/>
            <person name="Rokhsar D."/>
            <person name="Schmutz J."/>
            <person name="Weigel D."/>
            <person name="Wright S.I."/>
        </authorList>
    </citation>
    <scope>NUCLEOTIDE SEQUENCE [LARGE SCALE GENOMIC DNA]</scope>
    <source>
        <strain evidence="3">cv. Monte Gargano</strain>
    </source>
</reference>
<dbReference type="Proteomes" id="UP000029121">
    <property type="component" value="Unassembled WGS sequence"/>
</dbReference>
<name>R0HVU5_9BRAS</name>
<dbReference type="KEGG" id="crb:17896387"/>
<dbReference type="EMBL" id="KB870806">
    <property type="protein sequence ID" value="EOA33949.1"/>
    <property type="molecule type" value="Genomic_DNA"/>
</dbReference>
<dbReference type="Pfam" id="PF00646">
    <property type="entry name" value="F-box"/>
    <property type="match status" value="1"/>
</dbReference>
<evidence type="ECO:0000259" key="1">
    <source>
        <dbReference type="SMART" id="SM00256"/>
    </source>
</evidence>
<keyword evidence="3" id="KW-1185">Reference proteome</keyword>
<dbReference type="Pfam" id="PF08268">
    <property type="entry name" value="FBA_3"/>
    <property type="match status" value="1"/>
</dbReference>
<feature type="domain" description="F-box" evidence="1">
    <location>
        <begin position="9"/>
        <end position="49"/>
    </location>
</feature>
<dbReference type="Gene3D" id="1.20.1280.50">
    <property type="match status" value="1"/>
</dbReference>
<organism evidence="2 3">
    <name type="scientific">Capsella rubella</name>
    <dbReference type="NCBI Taxonomy" id="81985"/>
    <lineage>
        <taxon>Eukaryota</taxon>
        <taxon>Viridiplantae</taxon>
        <taxon>Streptophyta</taxon>
        <taxon>Embryophyta</taxon>
        <taxon>Tracheophyta</taxon>
        <taxon>Spermatophyta</taxon>
        <taxon>Magnoliopsida</taxon>
        <taxon>eudicotyledons</taxon>
        <taxon>Gunneridae</taxon>
        <taxon>Pentapetalae</taxon>
        <taxon>rosids</taxon>
        <taxon>malvids</taxon>
        <taxon>Brassicales</taxon>
        <taxon>Brassicaceae</taxon>
        <taxon>Camelineae</taxon>
        <taxon>Capsella</taxon>
    </lineage>
</organism>
<dbReference type="PANTHER" id="PTHR31111">
    <property type="entry name" value="BNAA05G37150D PROTEIN-RELATED"/>
    <property type="match status" value="1"/>
</dbReference>
<gene>
    <name evidence="2" type="ORF">CARUB_v10021443mg</name>
</gene>
<dbReference type="OrthoDB" id="1106730at2759"/>
<dbReference type="InterPro" id="IPR001810">
    <property type="entry name" value="F-box_dom"/>
</dbReference>
<evidence type="ECO:0000313" key="3">
    <source>
        <dbReference type="Proteomes" id="UP000029121"/>
    </source>
</evidence>
<accession>R0HVU5</accession>
<dbReference type="InterPro" id="IPR036047">
    <property type="entry name" value="F-box-like_dom_sf"/>
</dbReference>
<protein>
    <recommendedName>
        <fullName evidence="1">F-box domain-containing protein</fullName>
    </recommendedName>
</protein>
<evidence type="ECO:0000313" key="2">
    <source>
        <dbReference type="EMBL" id="EOA33949.1"/>
    </source>
</evidence>
<dbReference type="SUPFAM" id="SSF81383">
    <property type="entry name" value="F-box domain"/>
    <property type="match status" value="1"/>
</dbReference>
<dbReference type="AlphaFoldDB" id="R0HVU5"/>
<dbReference type="SMART" id="SM00256">
    <property type="entry name" value="FBOX"/>
    <property type="match status" value="1"/>
</dbReference>
<sequence>MEETRIEELAEDIQMEIMSWLPLKSLVKCTCVSKQCASLIRSKYFRDRYLRRSMTRPRLLFVNFPFGRDVLLHSVYQEEEPLLSSGQQQIRISPDPRCEVSQPIRGLLCIQENTKIVILNPGTKKLLTTKLPKIQAHKNAVITCFFGYDESTDEFKVLCMTKLASDGPSEGAINEHQISTVCFGDETCWRRITCKHDHSPVTQGLCKEGLLYYGAQSSSNKSLVMRFNVSSEVFSVIEVPEEVQLDHRWKLVNYNGDIALVNDSDFDYGIVNGVFDIWVRNETAGDWRRNKIEIAGWEETVDNHKFYFKGTIGTRELVFTLDSVIEGSFLVVYYDTATHNLRTFTIEGVSGDQLNDVRTFLDHVDSTWLM</sequence>
<dbReference type="NCBIfam" id="TIGR01640">
    <property type="entry name" value="F_box_assoc_1"/>
    <property type="match status" value="1"/>
</dbReference>
<dbReference type="PANTHER" id="PTHR31111:SF138">
    <property type="entry name" value="F-BOX ASSOCIATED DOMAIN-CONTAINING PROTEIN"/>
    <property type="match status" value="1"/>
</dbReference>
<dbReference type="InterPro" id="IPR013187">
    <property type="entry name" value="F-box-assoc_dom_typ3"/>
</dbReference>
<proteinExistence type="predicted"/>
<dbReference type="STRING" id="81985.R0HVU5"/>
<dbReference type="InterPro" id="IPR017451">
    <property type="entry name" value="F-box-assoc_interact_dom"/>
</dbReference>